<reference evidence="1 2" key="1">
    <citation type="submission" date="2020-08" db="EMBL/GenBank/DDBJ databases">
        <title>Genomic Encyclopedia of Type Strains, Phase III (KMG-III): the genomes of soil and plant-associated and newly described type strains.</title>
        <authorList>
            <person name="Whitman W."/>
        </authorList>
    </citation>
    <scope>NUCLEOTIDE SEQUENCE [LARGE SCALE GENOMIC DNA]</scope>
    <source>
        <strain evidence="1 2">CECT 7015</strain>
    </source>
</reference>
<name>A0A839TZU9_9HYPH</name>
<evidence type="ECO:0000313" key="1">
    <source>
        <dbReference type="EMBL" id="MBB3143707.1"/>
    </source>
</evidence>
<sequence>MEGLTLKSSINRVAPPELLKQIKAQMVREGSQSGSISDILRKAKGGYMRRRVRSASKA</sequence>
<protein>
    <submittedName>
        <fullName evidence="1">Uncharacterized protein</fullName>
    </submittedName>
</protein>
<dbReference type="EMBL" id="JACHXN010000001">
    <property type="protein sequence ID" value="MBB3143707.1"/>
    <property type="molecule type" value="Genomic_DNA"/>
</dbReference>
<evidence type="ECO:0000313" key="2">
    <source>
        <dbReference type="Proteomes" id="UP000554520"/>
    </source>
</evidence>
<organism evidence="1 2">
    <name type="scientific">Phyllobacterium trifolii</name>
    <dbReference type="NCBI Taxonomy" id="300193"/>
    <lineage>
        <taxon>Bacteria</taxon>
        <taxon>Pseudomonadati</taxon>
        <taxon>Pseudomonadota</taxon>
        <taxon>Alphaproteobacteria</taxon>
        <taxon>Hyphomicrobiales</taxon>
        <taxon>Phyllobacteriaceae</taxon>
        <taxon>Phyllobacterium</taxon>
    </lineage>
</organism>
<dbReference type="Proteomes" id="UP000554520">
    <property type="component" value="Unassembled WGS sequence"/>
</dbReference>
<gene>
    <name evidence="1" type="ORF">FHS21_000090</name>
</gene>
<comment type="caution">
    <text evidence="1">The sequence shown here is derived from an EMBL/GenBank/DDBJ whole genome shotgun (WGS) entry which is preliminary data.</text>
</comment>
<accession>A0A839TZU9</accession>
<keyword evidence="2" id="KW-1185">Reference proteome</keyword>
<dbReference type="AlphaFoldDB" id="A0A839TZU9"/>
<proteinExistence type="predicted"/>